<dbReference type="SMART" id="SM00054">
    <property type="entry name" value="EFh"/>
    <property type="match status" value="3"/>
</dbReference>
<dbReference type="InterPro" id="IPR018247">
    <property type="entry name" value="EF_Hand_1_Ca_BS"/>
</dbReference>
<evidence type="ECO:0000313" key="7">
    <source>
        <dbReference type="Proteomes" id="UP000481153"/>
    </source>
</evidence>
<feature type="domain" description="EF-hand" evidence="5">
    <location>
        <begin position="277"/>
        <end position="312"/>
    </location>
</feature>
<dbReference type="CDD" id="cd00051">
    <property type="entry name" value="EFh"/>
    <property type="match status" value="1"/>
</dbReference>
<gene>
    <name evidence="6" type="ORF">Ae201684_001478</name>
</gene>
<evidence type="ECO:0000256" key="4">
    <source>
        <dbReference type="SAM" id="MobiDB-lite"/>
    </source>
</evidence>
<dbReference type="PANTHER" id="PTHR48051:SF1">
    <property type="entry name" value="RAS SUPPRESSOR PROTEIN 1"/>
    <property type="match status" value="1"/>
</dbReference>
<evidence type="ECO:0000256" key="2">
    <source>
        <dbReference type="ARBA" id="ARBA00022737"/>
    </source>
</evidence>
<dbReference type="Gene3D" id="3.80.10.10">
    <property type="entry name" value="Ribonuclease Inhibitor"/>
    <property type="match status" value="3"/>
</dbReference>
<dbReference type="PROSITE" id="PS51450">
    <property type="entry name" value="LRR"/>
    <property type="match status" value="3"/>
</dbReference>
<reference evidence="6 7" key="1">
    <citation type="submission" date="2019-07" db="EMBL/GenBank/DDBJ databases">
        <title>Genomics analysis of Aphanomyces spp. identifies a new class of oomycete effector associated with host adaptation.</title>
        <authorList>
            <person name="Gaulin E."/>
        </authorList>
    </citation>
    <scope>NUCLEOTIDE SEQUENCE [LARGE SCALE GENOMIC DNA]</scope>
    <source>
        <strain evidence="6 7">ATCC 201684</strain>
    </source>
</reference>
<comment type="caution">
    <text evidence="6">The sequence shown here is derived from an EMBL/GenBank/DDBJ whole genome shotgun (WGS) entry which is preliminary data.</text>
</comment>
<dbReference type="Pfam" id="PF13499">
    <property type="entry name" value="EF-hand_7"/>
    <property type="match status" value="1"/>
</dbReference>
<dbReference type="GO" id="GO:0005509">
    <property type="term" value="F:calcium ion binding"/>
    <property type="evidence" value="ECO:0007669"/>
    <property type="project" value="InterPro"/>
</dbReference>
<dbReference type="PANTHER" id="PTHR48051">
    <property type="match status" value="1"/>
</dbReference>
<feature type="domain" description="EF-hand" evidence="5">
    <location>
        <begin position="241"/>
        <end position="276"/>
    </location>
</feature>
<organism evidence="6 7">
    <name type="scientific">Aphanomyces euteiches</name>
    <dbReference type="NCBI Taxonomy" id="100861"/>
    <lineage>
        <taxon>Eukaryota</taxon>
        <taxon>Sar</taxon>
        <taxon>Stramenopiles</taxon>
        <taxon>Oomycota</taxon>
        <taxon>Saprolegniomycetes</taxon>
        <taxon>Saprolegniales</taxon>
        <taxon>Verrucalvaceae</taxon>
        <taxon>Aphanomyces</taxon>
    </lineage>
</organism>
<dbReference type="PROSITE" id="PS50222">
    <property type="entry name" value="EF_HAND_2"/>
    <property type="match status" value="3"/>
</dbReference>
<dbReference type="AlphaFoldDB" id="A0A6G0XTT0"/>
<dbReference type="SUPFAM" id="SSF52075">
    <property type="entry name" value="Outer arm dynein light chain 1"/>
    <property type="match status" value="1"/>
</dbReference>
<evidence type="ECO:0000256" key="3">
    <source>
        <dbReference type="ARBA" id="ARBA00022837"/>
    </source>
</evidence>
<dbReference type="SMART" id="SM00364">
    <property type="entry name" value="LRR_BAC"/>
    <property type="match status" value="6"/>
</dbReference>
<feature type="domain" description="EF-hand" evidence="5">
    <location>
        <begin position="325"/>
        <end position="353"/>
    </location>
</feature>
<dbReference type="InterPro" id="IPR001611">
    <property type="entry name" value="Leu-rich_rpt"/>
</dbReference>
<dbReference type="Proteomes" id="UP000481153">
    <property type="component" value="Unassembled WGS sequence"/>
</dbReference>
<evidence type="ECO:0000259" key="5">
    <source>
        <dbReference type="PROSITE" id="PS50222"/>
    </source>
</evidence>
<dbReference type="SUPFAM" id="SSF47473">
    <property type="entry name" value="EF-hand"/>
    <property type="match status" value="1"/>
</dbReference>
<dbReference type="Pfam" id="PF13855">
    <property type="entry name" value="LRR_8"/>
    <property type="match status" value="4"/>
</dbReference>
<evidence type="ECO:0000256" key="1">
    <source>
        <dbReference type="ARBA" id="ARBA00022614"/>
    </source>
</evidence>
<proteinExistence type="predicted"/>
<keyword evidence="3" id="KW-0106">Calcium</keyword>
<name>A0A6G0XTT0_9STRA</name>
<evidence type="ECO:0000313" key="6">
    <source>
        <dbReference type="EMBL" id="KAF0743832.1"/>
    </source>
</evidence>
<dbReference type="GO" id="GO:0005737">
    <property type="term" value="C:cytoplasm"/>
    <property type="evidence" value="ECO:0007669"/>
    <property type="project" value="TreeGrafter"/>
</dbReference>
<sequence>MSYEIPIDTRTDPFLEQCKRRCSEHQVIRRDETVSVKPNYWAVMTQHPSPEETILLEAVFQSAQSLLKPRKGAKRPIPLSSSSSRGSGQAQLIRHANGRYSIRFLDLIVHNTKRQHLYVLLCREKVSLVNKAFLATFERHAERLLLADGPDGGQLKGCHFFQRTFNHTLDLMDVRRYKSIVICKPAIAKPPSVIADVHLFANWMPYAHLTREVAPPPEILVAKSAKSSGDNLQEIELDIDALKKHAHELFVMFDQDRSGLIDFTEFQAMLAYRQVDVLEPQAKRLFNLVDLDKAGAIDEEQFIAALYMTNYLKAHQVNPHITPADAFALLDEDRDGLLNVVEYEHALQVLGVKARKAHILRLFPSDARLISLDQFVQVWCALIRVKDELLKRGIPLPPRSFNYFKDKKQLKACLLAALEAQAAKEVEAAIEAREVVVGIGRQLQAERQMKRWHLKHLKRSDELVTKTKEAIRERDEKIQRKKERNARLKLQQDERRLVAQVADDKERRKQKLLQVHTEALVARRGAADQRRAARGDDILDLATRRLEAIPNDFFHGKDQILALSNMVIVDLARNKLTALPSAFVYHLDSAEEVDLSYNRLESLPDEIGQLQAVRLLNLRGNQLTSLPSTLTKLIKLEILDVASNQLESIQEDDPRSAASWKNLRSLRMLFLTDNRLKTLPPDFATLPALEHLDLVGNPMPRLPLTFSALQTLLYVDLSSCGLQHLSTEFGQHPHCLVVNLRRNGLSHLPPSVDQLSAMQDLDVSDNDLLALPEAVGGWTALVRLVATRNRIRILPPSIGDCKSVEVVDLSHNRIEELPPTIGWLSLLHTLNLRDNALETLPLEIGALVHLRHLNLAHNHLTAIPSQMGFCHALVTVDLSENALETLPPTVGMWMALEKLHLHKNRLVSPLPDTIDDWHELQVLDLSHNALTHLDRTICTLARLECLNLAANRIAYLPVEIGNMTSLRTLDLYNNALEALPIELDRLLPTLEVLHLDRNPLGALPEKWCTRWRLRDLYRTQFAHGYSSPEALEWTSDHAVYYPAVVAAWNAAAEQFLAHELLVAAFLDDVRQRLGAAWLPRFEKPVKTHFFEFKCQGHASVYDDVDDDEWEEQAEQEAALQASRDLQLVTVIRPKIDEWNERRSKSYAVNVVDAQAESELKRARHEEHKAMQAHAEAQSLLEYVDKRKPAQEDVARRLSQHKRHSFVELMKRKAIEREQLARKSSIDVESIGGLSALSFVDARVE</sequence>
<dbReference type="EMBL" id="VJMJ01000012">
    <property type="protein sequence ID" value="KAF0743832.1"/>
    <property type="molecule type" value="Genomic_DNA"/>
</dbReference>
<dbReference type="Gene3D" id="1.10.238.10">
    <property type="entry name" value="EF-hand"/>
    <property type="match status" value="1"/>
</dbReference>
<dbReference type="SMART" id="SM00369">
    <property type="entry name" value="LRR_TYP"/>
    <property type="match status" value="17"/>
</dbReference>
<dbReference type="InterPro" id="IPR003591">
    <property type="entry name" value="Leu-rich_rpt_typical-subtyp"/>
</dbReference>
<feature type="region of interest" description="Disordered" evidence="4">
    <location>
        <begin position="69"/>
        <end position="88"/>
    </location>
</feature>
<protein>
    <recommendedName>
        <fullName evidence="5">EF-hand domain-containing protein</fullName>
    </recommendedName>
</protein>
<keyword evidence="1" id="KW-0433">Leucine-rich repeat</keyword>
<dbReference type="InterPro" id="IPR050216">
    <property type="entry name" value="LRR_domain-containing"/>
</dbReference>
<keyword evidence="2" id="KW-0677">Repeat</keyword>
<dbReference type="InterPro" id="IPR032675">
    <property type="entry name" value="LRR_dom_sf"/>
</dbReference>
<dbReference type="InterPro" id="IPR002048">
    <property type="entry name" value="EF_hand_dom"/>
</dbReference>
<dbReference type="PROSITE" id="PS00018">
    <property type="entry name" value="EF_HAND_1"/>
    <property type="match status" value="2"/>
</dbReference>
<dbReference type="SUPFAM" id="SSF52047">
    <property type="entry name" value="RNI-like"/>
    <property type="match status" value="1"/>
</dbReference>
<accession>A0A6G0XTT0</accession>
<dbReference type="VEuPathDB" id="FungiDB:AeMF1_002717"/>
<keyword evidence="7" id="KW-1185">Reference proteome</keyword>
<dbReference type="InterPro" id="IPR011992">
    <property type="entry name" value="EF-hand-dom_pair"/>
</dbReference>